<gene>
    <name evidence="12" type="ORF">Tther_02063</name>
</gene>
<evidence type="ECO:0000256" key="11">
    <source>
        <dbReference type="SAM" id="Phobius"/>
    </source>
</evidence>
<keyword evidence="13" id="KW-1185">Reference proteome</keyword>
<keyword evidence="9 11" id="KW-0472">Membrane</keyword>
<comment type="similarity">
    <text evidence="2">Belongs to the GSP M family.</text>
</comment>
<sequence>MNNALTASPLLAHVRTRWQRLPTRARRALALGGAVTVCALLWSVVWHPAWTLLSTAPARQMHLQLALAAVQRDAAELAARRRQPDGRAQSPAAAQATPRLQSLSAATLGDSARVTGSPQGWDVAFETASADGLAQWLAGVRTDLGLRVTHLQADRDASTGSWQGTARLSAEGQP</sequence>
<dbReference type="GO" id="GO:0015628">
    <property type="term" value="P:protein secretion by the type II secretion system"/>
    <property type="evidence" value="ECO:0007669"/>
    <property type="project" value="InterPro"/>
</dbReference>
<evidence type="ECO:0000256" key="2">
    <source>
        <dbReference type="ARBA" id="ARBA00010637"/>
    </source>
</evidence>
<keyword evidence="4" id="KW-1003">Cell membrane</keyword>
<reference evidence="12 13" key="1">
    <citation type="submission" date="2019-07" db="EMBL/GenBank/DDBJ databases">
        <title>Tepidimonas thermarum AA-1 draft genome.</title>
        <authorList>
            <person name="Da Costa M.S."/>
            <person name="Froufe H.J.C."/>
            <person name="Egas C."/>
            <person name="Albuquerque L."/>
        </authorList>
    </citation>
    <scope>NUCLEOTIDE SEQUENCE [LARGE SCALE GENOMIC DNA]</scope>
    <source>
        <strain evidence="12 13">AA-1</strain>
    </source>
</reference>
<dbReference type="EMBL" id="VJOL01000046">
    <property type="protein sequence ID" value="TSE28496.1"/>
    <property type="molecule type" value="Genomic_DNA"/>
</dbReference>
<keyword evidence="3" id="KW-0813">Transport</keyword>
<evidence type="ECO:0000256" key="1">
    <source>
        <dbReference type="ARBA" id="ARBA00004377"/>
    </source>
</evidence>
<dbReference type="GO" id="GO:0005886">
    <property type="term" value="C:plasma membrane"/>
    <property type="evidence" value="ECO:0007669"/>
    <property type="project" value="UniProtKB-SubCell"/>
</dbReference>
<keyword evidence="8 11" id="KW-1133">Transmembrane helix</keyword>
<evidence type="ECO:0000256" key="3">
    <source>
        <dbReference type="ARBA" id="ARBA00022448"/>
    </source>
</evidence>
<feature type="transmembrane region" description="Helical" evidence="11">
    <location>
        <begin position="28"/>
        <end position="50"/>
    </location>
</feature>
<evidence type="ECO:0000313" key="12">
    <source>
        <dbReference type="EMBL" id="TSE28496.1"/>
    </source>
</evidence>
<comment type="subcellular location">
    <subcellularLocation>
        <location evidence="1">Cell inner membrane</location>
        <topology evidence="1">Single-pass membrane protein</topology>
    </subcellularLocation>
</comment>
<evidence type="ECO:0000256" key="8">
    <source>
        <dbReference type="ARBA" id="ARBA00022989"/>
    </source>
</evidence>
<dbReference type="Pfam" id="PF04612">
    <property type="entry name" value="T2SSM"/>
    <property type="match status" value="1"/>
</dbReference>
<comment type="caution">
    <text evidence="12">The sequence shown here is derived from an EMBL/GenBank/DDBJ whole genome shotgun (WGS) entry which is preliminary data.</text>
</comment>
<dbReference type="SUPFAM" id="SSF103054">
    <property type="entry name" value="General secretion pathway protein M, EpsM"/>
    <property type="match status" value="1"/>
</dbReference>
<dbReference type="InterPro" id="IPR023229">
    <property type="entry name" value="T2SS_M_periplasmic_sf"/>
</dbReference>
<dbReference type="GO" id="GO:0015627">
    <property type="term" value="C:type II protein secretion system complex"/>
    <property type="evidence" value="ECO:0007669"/>
    <property type="project" value="InterPro"/>
</dbReference>
<proteinExistence type="inferred from homology"/>
<keyword evidence="7" id="KW-0653">Protein transport</keyword>
<evidence type="ECO:0000256" key="6">
    <source>
        <dbReference type="ARBA" id="ARBA00022692"/>
    </source>
</evidence>
<evidence type="ECO:0000256" key="10">
    <source>
        <dbReference type="SAM" id="MobiDB-lite"/>
    </source>
</evidence>
<evidence type="ECO:0000313" key="13">
    <source>
        <dbReference type="Proteomes" id="UP000318542"/>
    </source>
</evidence>
<evidence type="ECO:0000256" key="4">
    <source>
        <dbReference type="ARBA" id="ARBA00022475"/>
    </source>
</evidence>
<keyword evidence="6 11" id="KW-0812">Transmembrane</keyword>
<dbReference type="InterPro" id="IPR007690">
    <property type="entry name" value="T2SS_GspM"/>
</dbReference>
<dbReference type="AlphaFoldDB" id="A0A554WY43"/>
<feature type="region of interest" description="Disordered" evidence="10">
    <location>
        <begin position="77"/>
        <end position="98"/>
    </location>
</feature>
<dbReference type="Proteomes" id="UP000318542">
    <property type="component" value="Unassembled WGS sequence"/>
</dbReference>
<keyword evidence="5" id="KW-0997">Cell inner membrane</keyword>
<evidence type="ECO:0000256" key="9">
    <source>
        <dbReference type="ARBA" id="ARBA00023136"/>
    </source>
</evidence>
<feature type="region of interest" description="Disordered" evidence="10">
    <location>
        <begin position="154"/>
        <end position="174"/>
    </location>
</feature>
<dbReference type="RefSeq" id="WP_185975064.1">
    <property type="nucleotide sequence ID" value="NZ_VJOL01000046.1"/>
</dbReference>
<evidence type="ECO:0000256" key="7">
    <source>
        <dbReference type="ARBA" id="ARBA00022927"/>
    </source>
</evidence>
<evidence type="ECO:0000256" key="5">
    <source>
        <dbReference type="ARBA" id="ARBA00022519"/>
    </source>
</evidence>
<protein>
    <submittedName>
        <fullName evidence="12">Type II secretion system (T2SS), protein M</fullName>
    </submittedName>
</protein>
<organism evidence="12 13">
    <name type="scientific">Tepidimonas thermarum</name>
    <dbReference type="NCBI Taxonomy" id="335431"/>
    <lineage>
        <taxon>Bacteria</taxon>
        <taxon>Pseudomonadati</taxon>
        <taxon>Pseudomonadota</taxon>
        <taxon>Betaproteobacteria</taxon>
        <taxon>Burkholderiales</taxon>
        <taxon>Tepidimonas</taxon>
    </lineage>
</organism>
<name>A0A554WY43_9BURK</name>
<accession>A0A554WY43</accession>